<reference evidence="1 2" key="1">
    <citation type="submission" date="2019-01" db="EMBL/GenBank/DDBJ databases">
        <title>The draft genome of Rhizobium sp. 24NR.</title>
        <authorList>
            <person name="Liu L."/>
            <person name="Liang L."/>
            <person name="Shi S."/>
            <person name="Xu L."/>
            <person name="Wang X."/>
            <person name="Li L."/>
            <person name="Zhang X."/>
        </authorList>
    </citation>
    <scope>NUCLEOTIDE SEQUENCE [LARGE SCALE GENOMIC DNA]</scope>
    <source>
        <strain evidence="1 2">24NR</strain>
    </source>
</reference>
<name>A0A444LA41_9HYPH</name>
<keyword evidence="2" id="KW-1185">Reference proteome</keyword>
<dbReference type="OrthoDB" id="8448899at2"/>
<gene>
    <name evidence="1" type="ORF">EPK99_24945</name>
</gene>
<proteinExistence type="predicted"/>
<comment type="caution">
    <text evidence="1">The sequence shown here is derived from an EMBL/GenBank/DDBJ whole genome shotgun (WGS) entry which is preliminary data.</text>
</comment>
<evidence type="ECO:0000313" key="2">
    <source>
        <dbReference type="Proteomes" id="UP000287687"/>
    </source>
</evidence>
<sequence length="189" mass="21433">MNDVGFEVLKLGTQFVGAVLVARLTVSWALGRHKTEKTWERKEAAFSEILNALLSMERALTIVQEGPQSYIDFEKAKLREAAENELSAARTSYQQAISTAYLLLPDKVAKAMIKTESKISALLQQNTASTANLRRRDAFMLIQKHRQEIVEIGRQVLGDPNSVAPDLFSEPLKWLHYRNEIRKSYDDQP</sequence>
<dbReference type="Proteomes" id="UP000287687">
    <property type="component" value="Unassembled WGS sequence"/>
</dbReference>
<protein>
    <submittedName>
        <fullName evidence="1">Uncharacterized protein</fullName>
    </submittedName>
</protein>
<organism evidence="1 2">
    <name type="scientific">Neorhizobium lilium</name>
    <dbReference type="NCBI Taxonomy" id="2503024"/>
    <lineage>
        <taxon>Bacteria</taxon>
        <taxon>Pseudomonadati</taxon>
        <taxon>Pseudomonadota</taxon>
        <taxon>Alphaproteobacteria</taxon>
        <taxon>Hyphomicrobiales</taxon>
        <taxon>Rhizobiaceae</taxon>
        <taxon>Rhizobium/Agrobacterium group</taxon>
        <taxon>Neorhizobium</taxon>
    </lineage>
</organism>
<dbReference type="AlphaFoldDB" id="A0A444LA41"/>
<accession>A0A444LA41</accession>
<dbReference type="EMBL" id="SBIP01000008">
    <property type="protein sequence ID" value="RWX74434.1"/>
    <property type="molecule type" value="Genomic_DNA"/>
</dbReference>
<dbReference type="RefSeq" id="WP_128445804.1">
    <property type="nucleotide sequence ID" value="NZ_SBIP01000008.1"/>
</dbReference>
<evidence type="ECO:0000313" key="1">
    <source>
        <dbReference type="EMBL" id="RWX74434.1"/>
    </source>
</evidence>